<dbReference type="Proteomes" id="UP001339883">
    <property type="component" value="Unassembled WGS sequence"/>
</dbReference>
<dbReference type="Pfam" id="PF13460">
    <property type="entry name" value="NAD_binding_10"/>
    <property type="match status" value="1"/>
</dbReference>
<proteinExistence type="predicted"/>
<accession>A0ABU6DTW0</accession>
<dbReference type="EMBL" id="VTDN01000007">
    <property type="protein sequence ID" value="MEB5477296.1"/>
    <property type="molecule type" value="Genomic_DNA"/>
</dbReference>
<evidence type="ECO:0000259" key="1">
    <source>
        <dbReference type="Pfam" id="PF13460"/>
    </source>
</evidence>
<name>A0ABU6DTW0_9GAMM</name>
<protein>
    <submittedName>
        <fullName evidence="2">NAD(P)H-binding protein</fullName>
    </submittedName>
</protein>
<organism evidence="2 3">
    <name type="scientific">Acinetobacter pollinis</name>
    <dbReference type="NCBI Taxonomy" id="2605270"/>
    <lineage>
        <taxon>Bacteria</taxon>
        <taxon>Pseudomonadati</taxon>
        <taxon>Pseudomonadota</taxon>
        <taxon>Gammaproteobacteria</taxon>
        <taxon>Moraxellales</taxon>
        <taxon>Moraxellaceae</taxon>
        <taxon>Acinetobacter</taxon>
    </lineage>
</organism>
<dbReference type="RefSeq" id="WP_325775680.1">
    <property type="nucleotide sequence ID" value="NZ_VTDN01000007.1"/>
</dbReference>
<dbReference type="SUPFAM" id="SSF51735">
    <property type="entry name" value="NAD(P)-binding Rossmann-fold domains"/>
    <property type="match status" value="1"/>
</dbReference>
<keyword evidence="3" id="KW-1185">Reference proteome</keyword>
<dbReference type="InterPro" id="IPR036291">
    <property type="entry name" value="NAD(P)-bd_dom_sf"/>
</dbReference>
<evidence type="ECO:0000313" key="3">
    <source>
        <dbReference type="Proteomes" id="UP001339883"/>
    </source>
</evidence>
<dbReference type="PANTHER" id="PTHR15020:SF50">
    <property type="entry name" value="UPF0659 PROTEIN YMR090W"/>
    <property type="match status" value="1"/>
</dbReference>
<dbReference type="InterPro" id="IPR016040">
    <property type="entry name" value="NAD(P)-bd_dom"/>
</dbReference>
<dbReference type="Gene3D" id="3.40.50.720">
    <property type="entry name" value="NAD(P)-binding Rossmann-like Domain"/>
    <property type="match status" value="1"/>
</dbReference>
<sequence length="221" mass="23957">MSHVFIVGGSGQVARKVIQKLHQRNVAVTAMYRDTSQKAELEELGARPVFADLTKSSPDSLKDILKISQADIVVFAAGAGGKGGQEATNLVDGKGLEITALAAEKAGIRKLILVSAFPEAGRTKDLGDNFENYMQVKKKSEYFLTKTQLDWIVLRPGTLVNDIGTGRIEAGVALPYGTITREDVAQTIVSIIETPQLKRKIIEIIQGEYNISEAVDSLTEE</sequence>
<gene>
    <name evidence="2" type="ORF">I2F25_09620</name>
</gene>
<feature type="domain" description="NAD(P)-binding" evidence="1">
    <location>
        <begin position="8"/>
        <end position="195"/>
    </location>
</feature>
<comment type="caution">
    <text evidence="2">The sequence shown here is derived from an EMBL/GenBank/DDBJ whole genome shotgun (WGS) entry which is preliminary data.</text>
</comment>
<evidence type="ECO:0000313" key="2">
    <source>
        <dbReference type="EMBL" id="MEB5477296.1"/>
    </source>
</evidence>
<reference evidence="2 3" key="1">
    <citation type="submission" date="2019-08" db="EMBL/GenBank/DDBJ databases">
        <title>Five species of Acinetobacter isolated from floral nectar and animal pollinators.</title>
        <authorList>
            <person name="Hendry T.A."/>
        </authorList>
    </citation>
    <scope>NUCLEOTIDE SEQUENCE [LARGE SCALE GENOMIC DNA]</scope>
    <source>
        <strain evidence="2 3">MD18.27</strain>
    </source>
</reference>
<dbReference type="PANTHER" id="PTHR15020">
    <property type="entry name" value="FLAVIN REDUCTASE-RELATED"/>
    <property type="match status" value="1"/>
</dbReference>